<dbReference type="HOGENOM" id="CLU_2722177_0_0_1"/>
<accession>M5G3Y2</accession>
<dbReference type="RefSeq" id="XP_040630278.1">
    <property type="nucleotide sequence ID" value="XM_040768284.1"/>
</dbReference>
<dbReference type="AlphaFoldDB" id="M5G3Y2"/>
<proteinExistence type="predicted"/>
<dbReference type="GeneID" id="63683346"/>
<evidence type="ECO:0000313" key="1">
    <source>
        <dbReference type="EMBL" id="EJU03384.1"/>
    </source>
</evidence>
<sequence>MSTTPAKKMLKLIPKPPTGAQLLSGAIKIMDRMNAALDKPIFSAANGEWHRVANLPKVWLDVLPEDDREELL</sequence>
<keyword evidence="2" id="KW-1185">Reference proteome</keyword>
<dbReference type="Proteomes" id="UP000030653">
    <property type="component" value="Unassembled WGS sequence"/>
</dbReference>
<reference evidence="1 2" key="1">
    <citation type="journal article" date="2012" name="Science">
        <title>The Paleozoic origin of enzymatic lignin decomposition reconstructed from 31 fungal genomes.</title>
        <authorList>
            <person name="Floudas D."/>
            <person name="Binder M."/>
            <person name="Riley R."/>
            <person name="Barry K."/>
            <person name="Blanchette R.A."/>
            <person name="Henrissat B."/>
            <person name="Martinez A.T."/>
            <person name="Otillar R."/>
            <person name="Spatafora J.W."/>
            <person name="Yadav J.S."/>
            <person name="Aerts A."/>
            <person name="Benoit I."/>
            <person name="Boyd A."/>
            <person name="Carlson A."/>
            <person name="Copeland A."/>
            <person name="Coutinho P.M."/>
            <person name="de Vries R.P."/>
            <person name="Ferreira P."/>
            <person name="Findley K."/>
            <person name="Foster B."/>
            <person name="Gaskell J."/>
            <person name="Glotzer D."/>
            <person name="Gorecki P."/>
            <person name="Heitman J."/>
            <person name="Hesse C."/>
            <person name="Hori C."/>
            <person name="Igarashi K."/>
            <person name="Jurgens J.A."/>
            <person name="Kallen N."/>
            <person name="Kersten P."/>
            <person name="Kohler A."/>
            <person name="Kuees U."/>
            <person name="Kumar T.K.A."/>
            <person name="Kuo A."/>
            <person name="LaButti K."/>
            <person name="Larrondo L.F."/>
            <person name="Lindquist E."/>
            <person name="Ling A."/>
            <person name="Lombard V."/>
            <person name="Lucas S."/>
            <person name="Lundell T."/>
            <person name="Martin R."/>
            <person name="McLaughlin D.J."/>
            <person name="Morgenstern I."/>
            <person name="Morin E."/>
            <person name="Murat C."/>
            <person name="Nagy L.G."/>
            <person name="Nolan M."/>
            <person name="Ohm R.A."/>
            <person name="Patyshakuliyeva A."/>
            <person name="Rokas A."/>
            <person name="Ruiz-Duenas F.J."/>
            <person name="Sabat G."/>
            <person name="Salamov A."/>
            <person name="Samejima M."/>
            <person name="Schmutz J."/>
            <person name="Slot J.C."/>
            <person name="St John F."/>
            <person name="Stenlid J."/>
            <person name="Sun H."/>
            <person name="Sun S."/>
            <person name="Syed K."/>
            <person name="Tsang A."/>
            <person name="Wiebenga A."/>
            <person name="Young D."/>
            <person name="Pisabarro A."/>
            <person name="Eastwood D.C."/>
            <person name="Martin F."/>
            <person name="Cullen D."/>
            <person name="Grigoriev I.V."/>
            <person name="Hibbett D.S."/>
        </authorList>
    </citation>
    <scope>NUCLEOTIDE SEQUENCE [LARGE SCALE GENOMIC DNA]</scope>
    <source>
        <strain evidence="1 2">DJM-731 SS1</strain>
    </source>
</reference>
<evidence type="ECO:0000313" key="2">
    <source>
        <dbReference type="Proteomes" id="UP000030653"/>
    </source>
</evidence>
<protein>
    <submittedName>
        <fullName evidence="1">Uncharacterized protein</fullName>
    </submittedName>
</protein>
<dbReference type="EMBL" id="JH795860">
    <property type="protein sequence ID" value="EJU03384.1"/>
    <property type="molecule type" value="Genomic_DNA"/>
</dbReference>
<gene>
    <name evidence="1" type="ORF">DACRYDRAFT_106543</name>
</gene>
<organism evidence="1 2">
    <name type="scientific">Dacryopinax primogenitus (strain DJM 731)</name>
    <name type="common">Brown rot fungus</name>
    <dbReference type="NCBI Taxonomy" id="1858805"/>
    <lineage>
        <taxon>Eukaryota</taxon>
        <taxon>Fungi</taxon>
        <taxon>Dikarya</taxon>
        <taxon>Basidiomycota</taxon>
        <taxon>Agaricomycotina</taxon>
        <taxon>Dacrymycetes</taxon>
        <taxon>Dacrymycetales</taxon>
        <taxon>Dacrymycetaceae</taxon>
        <taxon>Dacryopinax</taxon>
    </lineage>
</organism>
<name>M5G3Y2_DACPD</name>